<dbReference type="Gene3D" id="3.30.9.90">
    <property type="match status" value="1"/>
</dbReference>
<dbReference type="SUPFAM" id="SSF54862">
    <property type="entry name" value="4Fe-4S ferredoxins"/>
    <property type="match status" value="1"/>
</dbReference>
<evidence type="ECO:0000256" key="9">
    <source>
        <dbReference type="ARBA" id="ARBA00023002"/>
    </source>
</evidence>
<evidence type="ECO:0000313" key="18">
    <source>
        <dbReference type="Proteomes" id="UP000095463"/>
    </source>
</evidence>
<evidence type="ECO:0000256" key="6">
    <source>
        <dbReference type="ARBA" id="ARBA00022827"/>
    </source>
</evidence>
<proteinExistence type="predicted"/>
<evidence type="ECO:0000259" key="15">
    <source>
        <dbReference type="Pfam" id="PF05187"/>
    </source>
</evidence>
<comment type="caution">
    <text evidence="17">The sequence shown here is derived from an EMBL/GenBank/DDBJ whole genome shotgun (WGS) entry which is preliminary data.</text>
</comment>
<dbReference type="InterPro" id="IPR036188">
    <property type="entry name" value="FAD/NAD-bd_sf"/>
</dbReference>
<accession>A0A1E5XH27</accession>
<evidence type="ECO:0000256" key="7">
    <source>
        <dbReference type="ARBA" id="ARBA00022946"/>
    </source>
</evidence>
<keyword evidence="3 14" id="KW-0813">Transport</keyword>
<keyword evidence="8 14" id="KW-0249">Electron transport</keyword>
<comment type="cofactor">
    <cofactor evidence="1 14">
        <name>FAD</name>
        <dbReference type="ChEBI" id="CHEBI:57692"/>
    </cofactor>
</comment>
<feature type="domain" description="ETF-QO/FixC ubiquinone-binding" evidence="16">
    <location>
        <begin position="215"/>
        <end position="308"/>
    </location>
</feature>
<dbReference type="GO" id="GO:0016020">
    <property type="term" value="C:membrane"/>
    <property type="evidence" value="ECO:0007669"/>
    <property type="project" value="UniProtKB-SubCell"/>
</dbReference>
<keyword evidence="7" id="KW-0809">Transit peptide</keyword>
<evidence type="ECO:0000256" key="14">
    <source>
        <dbReference type="RuleBase" id="RU366068"/>
    </source>
</evidence>
<evidence type="ECO:0000313" key="17">
    <source>
        <dbReference type="EMBL" id="OEO27909.1"/>
    </source>
</evidence>
<keyword evidence="13" id="KW-0472">Membrane</keyword>
<dbReference type="PRINTS" id="PR00420">
    <property type="entry name" value="RNGMNOXGNASE"/>
</dbReference>
<keyword evidence="12 14" id="KW-0830">Ubiquinone</keyword>
<feature type="domain" description="ETF-QO/FixX C-terminal" evidence="15">
    <location>
        <begin position="452"/>
        <end position="552"/>
    </location>
</feature>
<evidence type="ECO:0000256" key="4">
    <source>
        <dbReference type="ARBA" id="ARBA00022630"/>
    </source>
</evidence>
<evidence type="ECO:0000256" key="8">
    <source>
        <dbReference type="ARBA" id="ARBA00022982"/>
    </source>
</evidence>
<dbReference type="EMBL" id="LAJE02000410">
    <property type="protein sequence ID" value="OEO27909.1"/>
    <property type="molecule type" value="Genomic_DNA"/>
</dbReference>
<dbReference type="FunFam" id="3.30.70.20:FF:000015">
    <property type="entry name" value="Electron transfer flavoprotein-ubiquinone oxidoreductase"/>
    <property type="match status" value="1"/>
</dbReference>
<dbReference type="Proteomes" id="UP000095463">
    <property type="component" value="Unassembled WGS sequence"/>
</dbReference>
<comment type="catalytic activity">
    <reaction evidence="14">
        <text>a ubiquinone + reduced [electron-transfer flavoprotein] = a ubiquinol + oxidized [electron-transfer flavoprotein] + H(+)</text>
        <dbReference type="Rhea" id="RHEA:24052"/>
        <dbReference type="Rhea" id="RHEA-COMP:9565"/>
        <dbReference type="Rhea" id="RHEA-COMP:9566"/>
        <dbReference type="Rhea" id="RHEA-COMP:10685"/>
        <dbReference type="Rhea" id="RHEA-COMP:10686"/>
        <dbReference type="ChEBI" id="CHEBI:15378"/>
        <dbReference type="ChEBI" id="CHEBI:16389"/>
        <dbReference type="ChEBI" id="CHEBI:17976"/>
        <dbReference type="ChEBI" id="CHEBI:57692"/>
        <dbReference type="ChEBI" id="CHEBI:58307"/>
        <dbReference type="EC" id="1.5.5.1"/>
    </reaction>
</comment>
<dbReference type="SUPFAM" id="SSF54373">
    <property type="entry name" value="FAD-linked reductases, C-terminal domain"/>
    <property type="match status" value="1"/>
</dbReference>
<evidence type="ECO:0000259" key="16">
    <source>
        <dbReference type="Pfam" id="PF21162"/>
    </source>
</evidence>
<dbReference type="EC" id="1.5.5.1" evidence="14"/>
<protein>
    <recommendedName>
        <fullName evidence="14">Electron transfer flavoprotein-ubiquinone oxidoreductase</fullName>
        <shortName evidence="14">ETF-QO</shortName>
        <ecNumber evidence="14">1.5.5.1</ecNumber>
    </recommendedName>
</protein>
<dbReference type="Gene3D" id="3.50.50.60">
    <property type="entry name" value="FAD/NAD(P)-binding domain"/>
    <property type="match status" value="1"/>
</dbReference>
<dbReference type="OrthoDB" id="9766632at2"/>
<organism evidence="17 18">
    <name type="scientific">Devosia insulae DS-56</name>
    <dbReference type="NCBI Taxonomy" id="1116389"/>
    <lineage>
        <taxon>Bacteria</taxon>
        <taxon>Pseudomonadati</taxon>
        <taxon>Pseudomonadota</taxon>
        <taxon>Alphaproteobacteria</taxon>
        <taxon>Hyphomicrobiales</taxon>
        <taxon>Devosiaceae</taxon>
        <taxon>Devosia</taxon>
    </lineage>
</organism>
<gene>
    <name evidence="17" type="ORF">VW23_007300</name>
</gene>
<dbReference type="PANTHER" id="PTHR10617">
    <property type="entry name" value="ELECTRON TRANSFER FLAVOPROTEIN-UBIQUINONE OXIDOREDUCTASE"/>
    <property type="match status" value="1"/>
</dbReference>
<dbReference type="GO" id="GO:0046872">
    <property type="term" value="F:metal ion binding"/>
    <property type="evidence" value="ECO:0007669"/>
    <property type="project" value="UniProtKB-KW"/>
</dbReference>
<name>A0A1E5XH27_9HYPH</name>
<evidence type="ECO:0000256" key="10">
    <source>
        <dbReference type="ARBA" id="ARBA00023004"/>
    </source>
</evidence>
<dbReference type="InterPro" id="IPR007859">
    <property type="entry name" value="ETF-QO/FixX_C"/>
</dbReference>
<dbReference type="PANTHER" id="PTHR10617:SF107">
    <property type="entry name" value="ELECTRON TRANSFER FLAVOPROTEIN-UBIQUINONE OXIDOREDUCTASE, MITOCHONDRIAL"/>
    <property type="match status" value="1"/>
</dbReference>
<keyword evidence="5 14" id="KW-0479">Metal-binding</keyword>
<keyword evidence="11 14" id="KW-0411">Iron-sulfur</keyword>
<comment type="cofactor">
    <cofactor evidence="14">
        <name>[4Fe-4S] cluster</name>
        <dbReference type="ChEBI" id="CHEBI:49883"/>
    </cofactor>
    <text evidence="14">Binds 1 [4Fe-4S] cluster.</text>
</comment>
<sequence>MDLTLADAGNREILETDVLIVGAGPAGLSAAIRLKQVAPQLSVTVVEKSAELGGHIISGAVMNPVGLDALLPGWRDMGAPVGPAMTRDTFHFLTATADIALPQLMIPPQMQTPGAVIVSLGDLVRWLGEQAQGLGVDIFPMTAAVDVLTGEGGRVEGIITGDLGVDHAGQPKSTYAAGIGLRAKYTLIGEGARGSLAKHLIGHFGLADGHDPQLYGLGIKEVWEIAPERHEAGRVDHYLGFPLDNTTSGGGFAYHADGNKLYLGIAVHLSYSDPTLSPFGEFQRFKTHPAIARLLAGGRRLSYGARAMTSGGLQSIPELAFPGGALIGCAAGFMNVPALKAIHNAIRSGMATADRVAAAIGEGRAHDTLEGLNDAVLATGIGEELRRVRNVKPFWSRFGTYLGVLLGGFDMWCEALFRVSPFGTLRHGKADYQKLRPLSEVTPRLYARPDGTTTYDRAASVYLANLSHDEDQPVHLKLADPDLPVRENLPRYGEPAPLYCPAGVYELAEEGGAPVFRIHAANCVHCKTCDIKDPAQNITWVPPEGGSGPNYSGM</sequence>
<keyword evidence="9 14" id="KW-0560">Oxidoreductase</keyword>
<keyword evidence="10 14" id="KW-0408">Iron</keyword>
<evidence type="ECO:0000256" key="13">
    <source>
        <dbReference type="ARBA" id="ARBA00023136"/>
    </source>
</evidence>
<evidence type="ECO:0000256" key="5">
    <source>
        <dbReference type="ARBA" id="ARBA00022723"/>
    </source>
</evidence>
<reference evidence="17 18" key="1">
    <citation type="journal article" date="2015" name="Genome Announc.">
        <title>Genome Assemblies of Three Soil-Associated Devosia species: D. insulae, D. limi, and D. soli.</title>
        <authorList>
            <person name="Hassan Y.I."/>
            <person name="Lepp D."/>
            <person name="Zhou T."/>
        </authorList>
    </citation>
    <scope>NUCLEOTIDE SEQUENCE [LARGE SCALE GENOMIC DNA]</scope>
    <source>
        <strain evidence="17 18">DS-56</strain>
    </source>
</reference>
<dbReference type="GO" id="GO:0004174">
    <property type="term" value="F:electron-transferring-flavoprotein dehydrogenase activity"/>
    <property type="evidence" value="ECO:0007669"/>
    <property type="project" value="UniProtKB-UniRule"/>
</dbReference>
<dbReference type="Pfam" id="PF05187">
    <property type="entry name" value="Fer4_ETF_QO"/>
    <property type="match status" value="1"/>
</dbReference>
<comment type="function">
    <text evidence="14">Accepts electrons from ETF and reduces ubiquinone.</text>
</comment>
<dbReference type="SUPFAM" id="SSF51905">
    <property type="entry name" value="FAD/NAD(P)-binding domain"/>
    <property type="match status" value="1"/>
</dbReference>
<keyword evidence="6 14" id="KW-0274">FAD</keyword>
<dbReference type="InterPro" id="IPR049398">
    <property type="entry name" value="ETF-QO/FixC_UQ-bd"/>
</dbReference>
<evidence type="ECO:0000256" key="1">
    <source>
        <dbReference type="ARBA" id="ARBA00001974"/>
    </source>
</evidence>
<evidence type="ECO:0000256" key="11">
    <source>
        <dbReference type="ARBA" id="ARBA00023014"/>
    </source>
</evidence>
<dbReference type="GO" id="GO:0051539">
    <property type="term" value="F:4 iron, 4 sulfur cluster binding"/>
    <property type="evidence" value="ECO:0007669"/>
    <property type="project" value="UniProtKB-UniRule"/>
</dbReference>
<evidence type="ECO:0000256" key="12">
    <source>
        <dbReference type="ARBA" id="ARBA00023075"/>
    </source>
</evidence>
<dbReference type="Pfam" id="PF01946">
    <property type="entry name" value="Thi4"/>
    <property type="match status" value="1"/>
</dbReference>
<evidence type="ECO:0000256" key="3">
    <source>
        <dbReference type="ARBA" id="ARBA00022448"/>
    </source>
</evidence>
<dbReference type="AlphaFoldDB" id="A0A1E5XH27"/>
<keyword evidence="18" id="KW-1185">Reference proteome</keyword>
<dbReference type="Pfam" id="PF21162">
    <property type="entry name" value="ETFQO_UQ-bd"/>
    <property type="match status" value="1"/>
</dbReference>
<dbReference type="InterPro" id="IPR040156">
    <property type="entry name" value="ETF-QO"/>
</dbReference>
<evidence type="ECO:0000256" key="2">
    <source>
        <dbReference type="ARBA" id="ARBA00004370"/>
    </source>
</evidence>
<comment type="subcellular location">
    <subcellularLocation>
        <location evidence="2">Membrane</location>
    </subcellularLocation>
</comment>
<dbReference type="Gene3D" id="3.30.70.20">
    <property type="match status" value="1"/>
</dbReference>
<keyword evidence="4 14" id="KW-0285">Flavoprotein</keyword>
<dbReference type="RefSeq" id="WP_069912768.1">
    <property type="nucleotide sequence ID" value="NZ_LAJE02000410.1"/>
</dbReference>